<sequence length="176" mass="18572">MSGPSKGLGKVEVQVRWDPSPSGRPATDLDIIAGTYRADDPFGDPVYLVHFDSRSPDGTITLSRDSRTGQGFGYDEVMTLEFDRLAEVYGRVVVGVAIQQSGGRKTFADVAGAKVRVAEGYTELATDEFAGVAGSTAATVAQFIRNDSGAWSFAPAVRGYDAGPEEFARIMGAGPA</sequence>
<evidence type="ECO:0000313" key="4">
    <source>
        <dbReference type="Proteomes" id="UP001183246"/>
    </source>
</evidence>
<protein>
    <submittedName>
        <fullName evidence="3">TerD family protein</fullName>
    </submittedName>
</protein>
<organism evidence="3 4">
    <name type="scientific">Streptomyces litchfieldiae</name>
    <dbReference type="NCBI Taxonomy" id="3075543"/>
    <lineage>
        <taxon>Bacteria</taxon>
        <taxon>Bacillati</taxon>
        <taxon>Actinomycetota</taxon>
        <taxon>Actinomycetes</taxon>
        <taxon>Kitasatosporales</taxon>
        <taxon>Streptomycetaceae</taxon>
        <taxon>Streptomyces</taxon>
    </lineage>
</organism>
<dbReference type="Gene3D" id="2.60.60.30">
    <property type="entry name" value="sav2460 like domains"/>
    <property type="match status" value="1"/>
</dbReference>
<gene>
    <name evidence="3" type="ORF">RM590_20590</name>
</gene>
<evidence type="ECO:0000259" key="2">
    <source>
        <dbReference type="Pfam" id="PF02342"/>
    </source>
</evidence>
<keyword evidence="4" id="KW-1185">Reference proteome</keyword>
<reference evidence="4" key="1">
    <citation type="submission" date="2023-07" db="EMBL/GenBank/DDBJ databases">
        <title>30 novel species of actinomycetes from the DSMZ collection.</title>
        <authorList>
            <person name="Nouioui I."/>
        </authorList>
    </citation>
    <scope>NUCLEOTIDE SEQUENCE [LARGE SCALE GENOMIC DNA]</scope>
    <source>
        <strain evidence="4">DSM 44938</strain>
    </source>
</reference>
<proteinExistence type="inferred from homology"/>
<accession>A0ABU2MTM5</accession>
<dbReference type="PANTHER" id="PTHR32097">
    <property type="entry name" value="CAMP-BINDING PROTEIN 1-RELATED"/>
    <property type="match status" value="1"/>
</dbReference>
<comment type="similarity">
    <text evidence="1">Belongs to the CAPAB/TerDEXZ family.</text>
</comment>
<comment type="caution">
    <text evidence="3">The sequence shown here is derived from an EMBL/GenBank/DDBJ whole genome shotgun (WGS) entry which is preliminary data.</text>
</comment>
<evidence type="ECO:0000313" key="3">
    <source>
        <dbReference type="EMBL" id="MDT0344988.1"/>
    </source>
</evidence>
<dbReference type="CDD" id="cd06974">
    <property type="entry name" value="TerD_like"/>
    <property type="match status" value="1"/>
</dbReference>
<dbReference type="Proteomes" id="UP001183246">
    <property type="component" value="Unassembled WGS sequence"/>
</dbReference>
<dbReference type="PANTHER" id="PTHR32097:SF4">
    <property type="entry name" value="GENERAL STRESS PROTEIN 16U"/>
    <property type="match status" value="1"/>
</dbReference>
<dbReference type="InterPro" id="IPR003325">
    <property type="entry name" value="TerD"/>
</dbReference>
<name>A0ABU2MTM5_9ACTN</name>
<dbReference type="RefSeq" id="WP_311706120.1">
    <property type="nucleotide sequence ID" value="NZ_JAVREL010000012.1"/>
</dbReference>
<evidence type="ECO:0000256" key="1">
    <source>
        <dbReference type="ARBA" id="ARBA00008775"/>
    </source>
</evidence>
<dbReference type="InterPro" id="IPR051324">
    <property type="entry name" value="Stress/Tellurium_Resist"/>
</dbReference>
<feature type="domain" description="TerD" evidence="2">
    <location>
        <begin position="5"/>
        <end position="168"/>
    </location>
</feature>
<dbReference type="Pfam" id="PF02342">
    <property type="entry name" value="TerD"/>
    <property type="match status" value="1"/>
</dbReference>
<dbReference type="EMBL" id="JAVREL010000012">
    <property type="protein sequence ID" value="MDT0344988.1"/>
    <property type="molecule type" value="Genomic_DNA"/>
</dbReference>